<dbReference type="InParanoid" id="A0A2P5I437"/>
<evidence type="ECO:0000256" key="1">
    <source>
        <dbReference type="SAM" id="MobiDB-lite"/>
    </source>
</evidence>
<accession>A0A2P5I437</accession>
<organism evidence="2 3">
    <name type="scientific">Diaporthe helianthi</name>
    <dbReference type="NCBI Taxonomy" id="158607"/>
    <lineage>
        <taxon>Eukaryota</taxon>
        <taxon>Fungi</taxon>
        <taxon>Dikarya</taxon>
        <taxon>Ascomycota</taxon>
        <taxon>Pezizomycotina</taxon>
        <taxon>Sordariomycetes</taxon>
        <taxon>Sordariomycetidae</taxon>
        <taxon>Diaporthales</taxon>
        <taxon>Diaporthaceae</taxon>
        <taxon>Diaporthe</taxon>
    </lineage>
</organism>
<dbReference type="Proteomes" id="UP000094444">
    <property type="component" value="Unassembled WGS sequence"/>
</dbReference>
<protein>
    <submittedName>
        <fullName evidence="2">Uncharacterized protein</fullName>
    </submittedName>
</protein>
<evidence type="ECO:0000313" key="3">
    <source>
        <dbReference type="Proteomes" id="UP000094444"/>
    </source>
</evidence>
<dbReference type="AlphaFoldDB" id="A0A2P5I437"/>
<sequence>MKFQAPDCPPCALILSVARTKPWPPCPCQPFSGLTSLPTQEASPGKRPLGQPELEARRAPTSEELQTSNCPAALQVLIMYRAAWPTMYSSRQYGVLRCMVSEYLST</sequence>
<keyword evidence="3" id="KW-1185">Reference proteome</keyword>
<proteinExistence type="predicted"/>
<evidence type="ECO:0000313" key="2">
    <source>
        <dbReference type="EMBL" id="POS77269.1"/>
    </source>
</evidence>
<reference evidence="2" key="1">
    <citation type="submission" date="2017-09" db="EMBL/GenBank/DDBJ databases">
        <title>Polyketide synthases of a Diaporthe helianthi virulent isolate.</title>
        <authorList>
            <person name="Baroncelli R."/>
        </authorList>
    </citation>
    <scope>NUCLEOTIDE SEQUENCE [LARGE SCALE GENOMIC DNA]</scope>
    <source>
        <strain evidence="2">7/96</strain>
    </source>
</reference>
<comment type="caution">
    <text evidence="2">The sequence shown here is derived from an EMBL/GenBank/DDBJ whole genome shotgun (WGS) entry which is preliminary data.</text>
</comment>
<dbReference type="EMBL" id="MAVT02000285">
    <property type="protein sequence ID" value="POS77269.1"/>
    <property type="molecule type" value="Genomic_DNA"/>
</dbReference>
<feature type="region of interest" description="Disordered" evidence="1">
    <location>
        <begin position="37"/>
        <end position="66"/>
    </location>
</feature>
<gene>
    <name evidence="2" type="ORF">DHEL01_v204340</name>
</gene>
<name>A0A2P5I437_DIAHE</name>